<protein>
    <submittedName>
        <fullName evidence="1">Uncharacterized protein</fullName>
    </submittedName>
</protein>
<evidence type="ECO:0000313" key="1">
    <source>
        <dbReference type="EMBL" id="EGH17445.1"/>
    </source>
</evidence>
<dbReference type="AlphaFoldDB" id="F3CDV3"/>
<sequence>GLSEFGVACMENSGRTVGFFIDQVDDAMTDRHGLLG</sequence>
<name>F3CDV3_PSESG</name>
<feature type="non-terminal residue" evidence="1">
    <location>
        <position position="1"/>
    </location>
</feature>
<reference evidence="1 2" key="1">
    <citation type="journal article" date="2011" name="PLoS Pathog.">
        <title>Dynamic evolution of pathogenicity revealed by sequencing and comparative genomics of 19 Pseudomonas syringae isolates.</title>
        <authorList>
            <person name="Baltrus D.A."/>
            <person name="Nishimura M.T."/>
            <person name="Romanchuk A."/>
            <person name="Chang J.H."/>
            <person name="Mukhtar M.S."/>
            <person name="Cherkis K."/>
            <person name="Roach J."/>
            <person name="Grant S.R."/>
            <person name="Jones C.D."/>
            <person name="Dangl J.L."/>
        </authorList>
    </citation>
    <scope>NUCLEOTIDE SEQUENCE [LARGE SCALE GENOMIC DNA]</scope>
    <source>
        <strain evidence="2">race 4</strain>
    </source>
</reference>
<dbReference type="Proteomes" id="UP000005466">
    <property type="component" value="Unassembled WGS sequence"/>
</dbReference>
<dbReference type="HOGENOM" id="CLU_3352875_0_0_6"/>
<comment type="caution">
    <text evidence="1">The sequence shown here is derived from an EMBL/GenBank/DDBJ whole genome shotgun (WGS) entry which is preliminary data.</text>
</comment>
<evidence type="ECO:0000313" key="2">
    <source>
        <dbReference type="Proteomes" id="UP000005466"/>
    </source>
</evidence>
<organism evidence="1 2">
    <name type="scientific">Pseudomonas savastanoi pv. glycinea str. race 4</name>
    <dbReference type="NCBI Taxonomy" id="875330"/>
    <lineage>
        <taxon>Bacteria</taxon>
        <taxon>Pseudomonadati</taxon>
        <taxon>Pseudomonadota</taxon>
        <taxon>Gammaproteobacteria</taxon>
        <taxon>Pseudomonadales</taxon>
        <taxon>Pseudomonadaceae</taxon>
        <taxon>Pseudomonas</taxon>
    </lineage>
</organism>
<gene>
    <name evidence="1" type="ORF">Pgy4_31236</name>
</gene>
<proteinExistence type="predicted"/>
<accession>F3CDV3</accession>
<dbReference type="EMBL" id="ADWY01001764">
    <property type="protein sequence ID" value="EGH17445.1"/>
    <property type="molecule type" value="Genomic_DNA"/>
</dbReference>